<reference evidence="5" key="1">
    <citation type="submission" date="2016-04" db="EMBL/GenBank/DDBJ databases">
        <authorList>
            <person name="Evans L.H."/>
            <person name="Alamgir A."/>
            <person name="Owens N."/>
            <person name="Weber N.D."/>
            <person name="Virtaneva K."/>
            <person name="Barbian K."/>
            <person name="Babar A."/>
            <person name="Rosenke K."/>
        </authorList>
    </citation>
    <scope>NUCLEOTIDE SEQUENCE [LARGE SCALE GENOMIC DNA]</scope>
    <source>
        <strain evidence="5">CBS 101.48</strain>
    </source>
</reference>
<dbReference type="PANTHER" id="PTHR46093:SF18">
    <property type="entry name" value="FIBRONECTIN TYPE-III DOMAIN-CONTAINING PROTEIN"/>
    <property type="match status" value="1"/>
</dbReference>
<feature type="transmembrane region" description="Helical" evidence="4">
    <location>
        <begin position="543"/>
        <end position="566"/>
    </location>
</feature>
<keyword evidence="4" id="KW-1133">Transmembrane helix</keyword>
<gene>
    <name evidence="5" type="primary">ABSGL_08205.1 scaffold 9707</name>
</gene>
<keyword evidence="4" id="KW-0472">Membrane</keyword>
<evidence type="ECO:0000313" key="6">
    <source>
        <dbReference type="Proteomes" id="UP000078561"/>
    </source>
</evidence>
<evidence type="ECO:0000313" key="5">
    <source>
        <dbReference type="EMBL" id="SAM02419.1"/>
    </source>
</evidence>
<dbReference type="SUPFAM" id="SSF50965">
    <property type="entry name" value="Galactose oxidase, central domain"/>
    <property type="match status" value="1"/>
</dbReference>
<protein>
    <submittedName>
        <fullName evidence="5">Uncharacterized protein</fullName>
    </submittedName>
</protein>
<evidence type="ECO:0000256" key="4">
    <source>
        <dbReference type="SAM" id="Phobius"/>
    </source>
</evidence>
<keyword evidence="1" id="KW-0880">Kelch repeat</keyword>
<accession>A0A163M8S0</accession>
<dbReference type="InterPro" id="IPR011043">
    <property type="entry name" value="Gal_Oxase/kelch_b-propeller"/>
</dbReference>
<dbReference type="Proteomes" id="UP000078561">
    <property type="component" value="Unassembled WGS sequence"/>
</dbReference>
<keyword evidence="2" id="KW-0677">Repeat</keyword>
<evidence type="ECO:0000256" key="2">
    <source>
        <dbReference type="ARBA" id="ARBA00022737"/>
    </source>
</evidence>
<dbReference type="Pfam" id="PF24681">
    <property type="entry name" value="Kelch_KLHDC2_KLHL20_DRC7"/>
    <property type="match status" value="1"/>
</dbReference>
<dbReference type="EMBL" id="LT553838">
    <property type="protein sequence ID" value="SAM02419.1"/>
    <property type="molecule type" value="Genomic_DNA"/>
</dbReference>
<dbReference type="STRING" id="4829.A0A163M8S0"/>
<evidence type="ECO:0000256" key="3">
    <source>
        <dbReference type="SAM" id="MobiDB-lite"/>
    </source>
</evidence>
<evidence type="ECO:0000256" key="1">
    <source>
        <dbReference type="ARBA" id="ARBA00022441"/>
    </source>
</evidence>
<keyword evidence="6" id="KW-1185">Reference proteome</keyword>
<feature type="region of interest" description="Disordered" evidence="3">
    <location>
        <begin position="671"/>
        <end position="722"/>
    </location>
</feature>
<feature type="compositionally biased region" description="Pro residues" evidence="3">
    <location>
        <begin position="173"/>
        <end position="183"/>
    </location>
</feature>
<proteinExistence type="predicted"/>
<dbReference type="InParanoid" id="A0A163M8S0"/>
<sequence length="722" mass="79866">MKLKFSILKPILYHLKLGALIKDKTTLEQVLDLSCIKGKNGKTFAKYVLADGVAATVSFTKRHPRVVSGIIEEGYTIAKSTTLPRRSDHGKFHQTSTLDALPSAAAYYDNTNAQILKFLNCHGQQKLNEEMVNIFTTGGKKNQNHRDPQNRSGTETGPRRRRRRRPGGTTHEVPPPELPPSKLPPVGGVKSVKIVKRDVKPSANFFNVDLRGDLRAGADLFSLTLSEKTNPFNQAAFVHLASTGFQANAGIGEWTALTKVVEPRWGHTMTSLPNGSYVMSMGSGNMGDSTKTLKNSTVMYSVAQDRWTTLPVIPSSFASSSVMDLNGTVWIYGGLLQDERYKCNTPDINLWPEYKGYTKSWEWITVPTQYNVRADHGAAISGNKMYVVGGMTLIPGDRVFSAMDQILVFDTIHHQWQQIATHGPTPTQRRAFTLTFLPQTNQLVMYGGIYDAGSRSARLPLLDICYTLSLENTTWAAVELVAQPGDSSALGAGQVYGHSSVLYGTDLFIMFGVDEKQDYRADVNILDTLTWQWKRSHDVPKNIWTPSAVVGLSFGLLIAVSISISFLTHSLILLWGGGKILLIGGAIYYRKRAIREGYHPNLFPPSKRPNDPFVIDSSDDPRLRMDPSRPIYQEEMTATSLHDRQLQQQQADRHISGGTTLMGSEVEEGKDALGKLGTTPGNRHISLESNFTSFSTTTTKPDLSEPQTPIERIKPDEGVLHS</sequence>
<dbReference type="Gene3D" id="2.120.10.80">
    <property type="entry name" value="Kelch-type beta propeller"/>
    <property type="match status" value="2"/>
</dbReference>
<feature type="transmembrane region" description="Helical" evidence="4">
    <location>
        <begin position="572"/>
        <end position="589"/>
    </location>
</feature>
<dbReference type="OrthoDB" id="2363417at2759"/>
<keyword evidence="4" id="KW-0812">Transmembrane</keyword>
<feature type="compositionally biased region" description="Basic and acidic residues" evidence="3">
    <location>
        <begin position="711"/>
        <end position="722"/>
    </location>
</feature>
<feature type="region of interest" description="Disordered" evidence="3">
    <location>
        <begin position="138"/>
        <end position="187"/>
    </location>
</feature>
<dbReference type="InterPro" id="IPR015915">
    <property type="entry name" value="Kelch-typ_b-propeller"/>
</dbReference>
<organism evidence="5">
    <name type="scientific">Absidia glauca</name>
    <name type="common">Pin mould</name>
    <dbReference type="NCBI Taxonomy" id="4829"/>
    <lineage>
        <taxon>Eukaryota</taxon>
        <taxon>Fungi</taxon>
        <taxon>Fungi incertae sedis</taxon>
        <taxon>Mucoromycota</taxon>
        <taxon>Mucoromycotina</taxon>
        <taxon>Mucoromycetes</taxon>
        <taxon>Mucorales</taxon>
        <taxon>Cunninghamellaceae</taxon>
        <taxon>Absidia</taxon>
    </lineage>
</organism>
<dbReference type="AlphaFoldDB" id="A0A163M8S0"/>
<dbReference type="PANTHER" id="PTHR46093">
    <property type="entry name" value="ACYL-COA-BINDING DOMAIN-CONTAINING PROTEIN 5"/>
    <property type="match status" value="1"/>
</dbReference>
<name>A0A163M8S0_ABSGL</name>